<sequence>YYLEVTEASITKDINVKIKQGYFREQYLSSEMVKDYSSIISVLSNDLRLIEENYFRQIFEIISSILLFIVSLSFMLYLNFLVSIIFIV</sequence>
<dbReference type="GO" id="GO:0140359">
    <property type="term" value="F:ABC-type transporter activity"/>
    <property type="evidence" value="ECO:0007669"/>
    <property type="project" value="InterPro"/>
</dbReference>
<feature type="domain" description="ABC transmembrane type-1" evidence="6">
    <location>
        <begin position="37"/>
        <end position="88"/>
    </location>
</feature>
<dbReference type="AlphaFoldDB" id="A0A6G2DGK7"/>
<dbReference type="SUPFAM" id="SSF90123">
    <property type="entry name" value="ABC transporter transmembrane region"/>
    <property type="match status" value="1"/>
</dbReference>
<feature type="non-terminal residue" evidence="7">
    <location>
        <position position="1"/>
    </location>
</feature>
<keyword evidence="7" id="KW-0067">ATP-binding</keyword>
<evidence type="ECO:0000259" key="6">
    <source>
        <dbReference type="PROSITE" id="PS50929"/>
    </source>
</evidence>
<gene>
    <name evidence="7" type="ORF">GM540_16145</name>
</gene>
<comment type="subcellular location">
    <subcellularLocation>
        <location evidence="1">Cell membrane</location>
        <topology evidence="1">Multi-pass membrane protein</topology>
    </subcellularLocation>
</comment>
<evidence type="ECO:0000256" key="3">
    <source>
        <dbReference type="ARBA" id="ARBA00022989"/>
    </source>
</evidence>
<evidence type="ECO:0000256" key="1">
    <source>
        <dbReference type="ARBA" id="ARBA00004651"/>
    </source>
</evidence>
<keyword evidence="7" id="KW-0547">Nucleotide-binding</keyword>
<dbReference type="Proteomes" id="UP000483094">
    <property type="component" value="Unassembled WGS sequence"/>
</dbReference>
<dbReference type="EMBL" id="WNHQ01002195">
    <property type="protein sequence ID" value="MTV75465.1"/>
    <property type="molecule type" value="Genomic_DNA"/>
</dbReference>
<protein>
    <submittedName>
        <fullName evidence="7">ABC transporter ATP-binding protein</fullName>
    </submittedName>
</protein>
<evidence type="ECO:0000313" key="8">
    <source>
        <dbReference type="Proteomes" id="UP000483094"/>
    </source>
</evidence>
<evidence type="ECO:0000313" key="7">
    <source>
        <dbReference type="EMBL" id="MTV75465.1"/>
    </source>
</evidence>
<keyword evidence="3 5" id="KW-1133">Transmembrane helix</keyword>
<name>A0A6G2DGK7_STREE</name>
<accession>A0A6G2DGK7</accession>
<proteinExistence type="predicted"/>
<evidence type="ECO:0000256" key="5">
    <source>
        <dbReference type="SAM" id="Phobius"/>
    </source>
</evidence>
<feature type="transmembrane region" description="Helical" evidence="5">
    <location>
        <begin position="65"/>
        <end position="87"/>
    </location>
</feature>
<reference evidence="7 8" key="1">
    <citation type="submission" date="2019-11" db="EMBL/GenBank/DDBJ databases">
        <title>Growth characteristics of pneumococcus vary with the chemical composition of the capsule and with environmental conditions.</title>
        <authorList>
            <person name="Tothpal A."/>
            <person name="Desobry K."/>
            <person name="Joshi S."/>
            <person name="Wyllie A.L."/>
            <person name="Weinberger D.M."/>
        </authorList>
    </citation>
    <scope>NUCLEOTIDE SEQUENCE [LARGE SCALE GENOMIC DNA]</scope>
    <source>
        <strain evidence="8">pnumococcus19F</strain>
    </source>
</reference>
<keyword evidence="2 5" id="KW-0812">Transmembrane</keyword>
<organism evidence="7 8">
    <name type="scientific">Streptococcus pneumoniae</name>
    <dbReference type="NCBI Taxonomy" id="1313"/>
    <lineage>
        <taxon>Bacteria</taxon>
        <taxon>Bacillati</taxon>
        <taxon>Bacillota</taxon>
        <taxon>Bacilli</taxon>
        <taxon>Lactobacillales</taxon>
        <taxon>Streptococcaceae</taxon>
        <taxon>Streptococcus</taxon>
    </lineage>
</organism>
<feature type="non-terminal residue" evidence="7">
    <location>
        <position position="88"/>
    </location>
</feature>
<dbReference type="PROSITE" id="PS50929">
    <property type="entry name" value="ABC_TM1F"/>
    <property type="match status" value="1"/>
</dbReference>
<evidence type="ECO:0000256" key="2">
    <source>
        <dbReference type="ARBA" id="ARBA00022692"/>
    </source>
</evidence>
<dbReference type="InterPro" id="IPR011527">
    <property type="entry name" value="ABC1_TM_dom"/>
</dbReference>
<dbReference type="Gene3D" id="1.20.1560.10">
    <property type="entry name" value="ABC transporter type 1, transmembrane domain"/>
    <property type="match status" value="1"/>
</dbReference>
<keyword evidence="4 5" id="KW-0472">Membrane</keyword>
<dbReference type="GO" id="GO:0005886">
    <property type="term" value="C:plasma membrane"/>
    <property type="evidence" value="ECO:0007669"/>
    <property type="project" value="UniProtKB-SubCell"/>
</dbReference>
<evidence type="ECO:0000256" key="4">
    <source>
        <dbReference type="ARBA" id="ARBA00023136"/>
    </source>
</evidence>
<dbReference type="InterPro" id="IPR036640">
    <property type="entry name" value="ABC1_TM_sf"/>
</dbReference>
<comment type="caution">
    <text evidence="7">The sequence shown here is derived from an EMBL/GenBank/DDBJ whole genome shotgun (WGS) entry which is preliminary data.</text>
</comment>
<dbReference type="GO" id="GO:0005524">
    <property type="term" value="F:ATP binding"/>
    <property type="evidence" value="ECO:0007669"/>
    <property type="project" value="UniProtKB-KW"/>
</dbReference>